<name>A0ABW9N2G6_9FIRM</name>
<dbReference type="EMBL" id="JBGMEG010000040">
    <property type="protein sequence ID" value="MFO3718297.1"/>
    <property type="molecule type" value="Genomic_DNA"/>
</dbReference>
<accession>A0ABW9N2G6</accession>
<feature type="non-terminal residue" evidence="1">
    <location>
        <position position="170"/>
    </location>
</feature>
<comment type="caution">
    <text evidence="1">The sequence shown here is derived from an EMBL/GenBank/DDBJ whole genome shotgun (WGS) entry which is preliminary data.</text>
</comment>
<protein>
    <submittedName>
        <fullName evidence="1">Uncharacterized protein</fullName>
    </submittedName>
</protein>
<dbReference type="Proteomes" id="UP001637993">
    <property type="component" value="Unassembled WGS sequence"/>
</dbReference>
<gene>
    <name evidence="1" type="ORF">AB9Q04_08175</name>
</gene>
<evidence type="ECO:0000313" key="2">
    <source>
        <dbReference type="Proteomes" id="UP001637993"/>
    </source>
</evidence>
<proteinExistence type="predicted"/>
<organism evidence="1 2">
    <name type="scientific">Anaerococcus groningensis</name>
    <dbReference type="NCBI Taxonomy" id="3115616"/>
    <lineage>
        <taxon>Bacteria</taxon>
        <taxon>Bacillati</taxon>
        <taxon>Bacillota</taxon>
        <taxon>Tissierellia</taxon>
        <taxon>Tissierellales</taxon>
        <taxon>Peptoniphilaceae</taxon>
        <taxon>Anaerococcus</taxon>
    </lineage>
</organism>
<keyword evidence="2" id="KW-1185">Reference proteome</keyword>
<reference evidence="1 2" key="1">
    <citation type="journal article" date="2025" name="Anaerobe">
        <title>Description of Anaerococcus kampingiae sp. nov., Anaerococcus groningensis sp. nov., Anaerococcus martiniensis sp. nov., and Anaerococcus cruorum sp. nov., isolated from human clinical specimens.</title>
        <authorList>
            <person name="Boiten K.E."/>
            <person name="Meijer J."/>
            <person name="van Wezel E.M."/>
            <person name="Veloo A.C.M."/>
        </authorList>
    </citation>
    <scope>NUCLEOTIDE SEQUENCE [LARGE SCALE GENOMIC DNA]</scope>
    <source>
        <strain evidence="1 2">ENR1011</strain>
    </source>
</reference>
<sequence>NIKIKDKSNLKDIKNLETDEAIESNNGFITWNAEDKDIYYQGKTNGELPVDVKVTYFLDGKEVNTSDLEGKSGHLKIVAEATNKKSETTEIDGKQSTVYSPYAVVTAMIFDGDKVSNVTVDDGKVVKDGKNQIVTGLLTPGLKENFSDILEEDKLDKFKEKLEVEMDVTD</sequence>
<evidence type="ECO:0000313" key="1">
    <source>
        <dbReference type="EMBL" id="MFO3718297.1"/>
    </source>
</evidence>
<feature type="non-terminal residue" evidence="1">
    <location>
        <position position="1"/>
    </location>
</feature>